<dbReference type="PANTHER" id="PTHR42810">
    <property type="entry name" value="PURINE PERMEASE C1399.01C-RELATED"/>
    <property type="match status" value="1"/>
</dbReference>
<evidence type="ECO:0000313" key="9">
    <source>
        <dbReference type="Proteomes" id="UP000503088"/>
    </source>
</evidence>
<evidence type="ECO:0000256" key="3">
    <source>
        <dbReference type="ARBA" id="ARBA00022448"/>
    </source>
</evidence>
<evidence type="ECO:0000256" key="7">
    <source>
        <dbReference type="SAM" id="Phobius"/>
    </source>
</evidence>
<dbReference type="NCBIfam" id="NF037981">
    <property type="entry name" value="NCS2_1"/>
    <property type="match status" value="1"/>
</dbReference>
<gene>
    <name evidence="8" type="ORF">GXN76_09030</name>
</gene>
<keyword evidence="4 7" id="KW-0812">Transmembrane</keyword>
<evidence type="ECO:0000256" key="1">
    <source>
        <dbReference type="ARBA" id="ARBA00004141"/>
    </source>
</evidence>
<evidence type="ECO:0000256" key="6">
    <source>
        <dbReference type="ARBA" id="ARBA00023136"/>
    </source>
</evidence>
<feature type="transmembrane region" description="Helical" evidence="7">
    <location>
        <begin position="120"/>
        <end position="140"/>
    </location>
</feature>
<sequence>MAHRYLSVFQWFIFLLINSIPLPIVIGDIFQLSPEEVSSLMQRIFFVVGISSFLQGWLGHRLPIIEGPAGLWVSVFIILAEVAAQQGEGTKETLQILEGGLIIAAILLFILGLTRNVHRILTLFTPLVTGSFLFILALQLGGVFLEGMMGLQGDPLRPDYSVTILSIAVFFLIIIVSNKGKGWVKNYAVLIGIISGWSVYALLGKTSASSLSTDSLIQLPEVFAWGPPQFNIGMTITAVLLTFILISNMIAAIVAVKEVVPESQVKEEQVFNRSSWAGGISHFLSSLFSTIGVVPLSVSAGFIRLTKQTGIRPFLVASLMLTGLSVIPEFVHFLALLPQPIASAALLASFVQMIGIAFQSILKEELDQRRLTILGITLLIGIGVMFLPSSVFQGLPSILRYVLSNGLIVGVIIVILMEQLWKAKDRKEGL</sequence>
<feature type="transmembrane region" description="Helical" evidence="7">
    <location>
        <begin position="371"/>
        <end position="392"/>
    </location>
</feature>
<keyword evidence="6 7" id="KW-0472">Membrane</keyword>
<feature type="transmembrane region" description="Helical" evidence="7">
    <location>
        <begin position="184"/>
        <end position="203"/>
    </location>
</feature>
<evidence type="ECO:0000256" key="2">
    <source>
        <dbReference type="ARBA" id="ARBA00008821"/>
    </source>
</evidence>
<dbReference type="InterPro" id="IPR006043">
    <property type="entry name" value="NCS2"/>
</dbReference>
<dbReference type="Pfam" id="PF00860">
    <property type="entry name" value="Xan_ur_permease"/>
    <property type="match status" value="1"/>
</dbReference>
<feature type="transmembrane region" description="Helical" evidence="7">
    <location>
        <begin position="40"/>
        <end position="58"/>
    </location>
</feature>
<name>A0A7D3XRY1_9BACL</name>
<reference evidence="8 9" key="1">
    <citation type="submission" date="2020-01" db="EMBL/GenBank/DDBJ databases">
        <authorList>
            <person name="Gulvik C.A."/>
            <person name="Batra D.G."/>
        </authorList>
    </citation>
    <scope>NUCLEOTIDE SEQUENCE [LARGE SCALE GENOMIC DNA]</scope>
    <source>
        <strain evidence="8 9">W9323</strain>
    </source>
</reference>
<keyword evidence="3" id="KW-0813">Transport</keyword>
<comment type="similarity">
    <text evidence="2">Belongs to the nucleobase:cation symporter-2 (NCS2) (TC 2.A.40) family.</text>
</comment>
<evidence type="ECO:0000256" key="5">
    <source>
        <dbReference type="ARBA" id="ARBA00022989"/>
    </source>
</evidence>
<comment type="subcellular location">
    <subcellularLocation>
        <location evidence="1">Membrane</location>
        <topology evidence="1">Multi-pass membrane protein</topology>
    </subcellularLocation>
</comment>
<evidence type="ECO:0000313" key="8">
    <source>
        <dbReference type="EMBL" id="QKG84608.1"/>
    </source>
</evidence>
<accession>A0A7D3XRY1</accession>
<feature type="transmembrane region" description="Helical" evidence="7">
    <location>
        <begin position="232"/>
        <end position="256"/>
    </location>
</feature>
<feature type="transmembrane region" description="Helical" evidence="7">
    <location>
        <begin position="341"/>
        <end position="359"/>
    </location>
</feature>
<dbReference type="Proteomes" id="UP000503088">
    <property type="component" value="Chromosome"/>
</dbReference>
<dbReference type="EMBL" id="CP048104">
    <property type="protein sequence ID" value="QKG84608.1"/>
    <property type="molecule type" value="Genomic_DNA"/>
</dbReference>
<dbReference type="RefSeq" id="WP_173222462.1">
    <property type="nucleotide sequence ID" value="NZ_CP048104.1"/>
</dbReference>
<feature type="transmembrane region" description="Helical" evidence="7">
    <location>
        <begin position="93"/>
        <end position="113"/>
    </location>
</feature>
<dbReference type="GO" id="GO:0005886">
    <property type="term" value="C:plasma membrane"/>
    <property type="evidence" value="ECO:0007669"/>
    <property type="project" value="TreeGrafter"/>
</dbReference>
<feature type="transmembrane region" description="Helical" evidence="7">
    <location>
        <begin position="70"/>
        <end position="87"/>
    </location>
</feature>
<dbReference type="KEGG" id="kpul:GXN76_09030"/>
<feature type="transmembrane region" description="Helical" evidence="7">
    <location>
        <begin position="398"/>
        <end position="417"/>
    </location>
</feature>
<keyword evidence="5 7" id="KW-1133">Transmembrane helix</keyword>
<feature type="transmembrane region" description="Helical" evidence="7">
    <location>
        <begin position="160"/>
        <end position="177"/>
    </location>
</feature>
<organism evidence="8 9">
    <name type="scientific">Kroppenstedtia pulmonis</name>
    <dbReference type="NCBI Taxonomy" id="1380685"/>
    <lineage>
        <taxon>Bacteria</taxon>
        <taxon>Bacillati</taxon>
        <taxon>Bacillota</taxon>
        <taxon>Bacilli</taxon>
        <taxon>Bacillales</taxon>
        <taxon>Thermoactinomycetaceae</taxon>
        <taxon>Kroppenstedtia</taxon>
    </lineage>
</organism>
<proteinExistence type="inferred from homology"/>
<dbReference type="AlphaFoldDB" id="A0A7D3XRY1"/>
<dbReference type="PANTHER" id="PTHR42810:SF1">
    <property type="entry name" value="PURINE PERMEASE YWDJ-RELATED"/>
    <property type="match status" value="1"/>
</dbReference>
<evidence type="ECO:0000256" key="4">
    <source>
        <dbReference type="ARBA" id="ARBA00022692"/>
    </source>
</evidence>
<feature type="transmembrane region" description="Helical" evidence="7">
    <location>
        <begin position="314"/>
        <end position="335"/>
    </location>
</feature>
<keyword evidence="9" id="KW-1185">Reference proteome</keyword>
<protein>
    <submittedName>
        <fullName evidence="8">Xanthine permease</fullName>
    </submittedName>
</protein>
<feature type="transmembrane region" description="Helical" evidence="7">
    <location>
        <begin position="12"/>
        <end position="34"/>
    </location>
</feature>
<dbReference type="GO" id="GO:0042907">
    <property type="term" value="F:xanthine transmembrane transporter activity"/>
    <property type="evidence" value="ECO:0007669"/>
    <property type="project" value="TreeGrafter"/>
</dbReference>